<dbReference type="SUPFAM" id="SSF51735">
    <property type="entry name" value="NAD(P)-binding Rossmann-fold domains"/>
    <property type="match status" value="1"/>
</dbReference>
<dbReference type="PRINTS" id="PR00081">
    <property type="entry name" value="GDHRDH"/>
</dbReference>
<dbReference type="CDD" id="cd05233">
    <property type="entry name" value="SDR_c"/>
    <property type="match status" value="1"/>
</dbReference>
<dbReference type="GO" id="GO:0016491">
    <property type="term" value="F:oxidoreductase activity"/>
    <property type="evidence" value="ECO:0007669"/>
    <property type="project" value="UniProtKB-ARBA"/>
</dbReference>
<dbReference type="Gene3D" id="3.40.50.720">
    <property type="entry name" value="NAD(P)-binding Rossmann-like Domain"/>
    <property type="match status" value="1"/>
</dbReference>
<reference evidence="2" key="1">
    <citation type="submission" date="2022-10" db="EMBL/GenBank/DDBJ databases">
        <title>Culturing micro-colonial fungi from biological soil crusts in the Mojave desert and describing Neophaeococcomyces mojavensis, and introducing the new genera and species Taxawa tesnikishii.</title>
        <authorList>
            <person name="Kurbessoian T."/>
            <person name="Stajich J.E."/>
        </authorList>
    </citation>
    <scope>NUCLEOTIDE SEQUENCE</scope>
    <source>
        <strain evidence="2">TK_35</strain>
    </source>
</reference>
<comment type="caution">
    <text evidence="2">The sequence shown here is derived from an EMBL/GenBank/DDBJ whole genome shotgun (WGS) entry which is preliminary data.</text>
</comment>
<proteinExistence type="predicted"/>
<organism evidence="2 3">
    <name type="scientific">Knufia peltigerae</name>
    <dbReference type="NCBI Taxonomy" id="1002370"/>
    <lineage>
        <taxon>Eukaryota</taxon>
        <taxon>Fungi</taxon>
        <taxon>Dikarya</taxon>
        <taxon>Ascomycota</taxon>
        <taxon>Pezizomycotina</taxon>
        <taxon>Eurotiomycetes</taxon>
        <taxon>Chaetothyriomycetidae</taxon>
        <taxon>Chaetothyriales</taxon>
        <taxon>Trichomeriaceae</taxon>
        <taxon>Knufia</taxon>
    </lineage>
</organism>
<dbReference type="AlphaFoldDB" id="A0AA38XTT3"/>
<dbReference type="Proteomes" id="UP001172681">
    <property type="component" value="Unassembled WGS sequence"/>
</dbReference>
<sequence>MNRRRCPIAPGVAFVTGAARGLGNAVAVSFAKEGARAVVIVDINDEETMNKGKAAVEAHGAECLAIRADVTKETDVLRAVSEAVGRFGRIDYAANFAGVVGPPDTIISLDVEKWKKTLEVNATGVMLCTKHEMIQMMKQDSLEVEEGRQPQRGAIVNCASVNSLQTMPGTGPYTASKHACYGITKTPNKAALEARGYGIRVNAVSPGFLMTRMVEESLFDGDLSESRGMAMWKYFEARQGRSGRPEEVGDVVVLLCSPRMSLVVGQNVFIDGGFTLNEGDS</sequence>
<evidence type="ECO:0000256" key="1">
    <source>
        <dbReference type="ARBA" id="ARBA00022857"/>
    </source>
</evidence>
<evidence type="ECO:0000313" key="3">
    <source>
        <dbReference type="Proteomes" id="UP001172681"/>
    </source>
</evidence>
<name>A0AA38XTT3_9EURO</name>
<dbReference type="InterPro" id="IPR036291">
    <property type="entry name" value="NAD(P)-bd_dom_sf"/>
</dbReference>
<dbReference type="FunFam" id="3.40.50.720:FF:000084">
    <property type="entry name" value="Short-chain dehydrogenase reductase"/>
    <property type="match status" value="1"/>
</dbReference>
<dbReference type="Pfam" id="PF13561">
    <property type="entry name" value="adh_short_C2"/>
    <property type="match status" value="1"/>
</dbReference>
<dbReference type="PANTHER" id="PTHR42820">
    <property type="entry name" value="SHORT-CHAIN DEHYDROGENASE REDUCTASE"/>
    <property type="match status" value="1"/>
</dbReference>
<evidence type="ECO:0000313" key="2">
    <source>
        <dbReference type="EMBL" id="KAJ9621825.1"/>
    </source>
</evidence>
<dbReference type="EMBL" id="JAPDRN010000112">
    <property type="protein sequence ID" value="KAJ9621825.1"/>
    <property type="molecule type" value="Genomic_DNA"/>
</dbReference>
<keyword evidence="3" id="KW-1185">Reference proteome</keyword>
<accession>A0AA38XTT3</accession>
<dbReference type="InterPro" id="IPR002347">
    <property type="entry name" value="SDR_fam"/>
</dbReference>
<dbReference type="PRINTS" id="PR00080">
    <property type="entry name" value="SDRFAMILY"/>
</dbReference>
<protein>
    <recommendedName>
        <fullName evidence="4">NAD(P)-binding protein</fullName>
    </recommendedName>
</protein>
<evidence type="ECO:0008006" key="4">
    <source>
        <dbReference type="Google" id="ProtNLM"/>
    </source>
</evidence>
<gene>
    <name evidence="2" type="ORF">H2204_011741</name>
</gene>
<keyword evidence="1" id="KW-0521">NADP</keyword>
<dbReference type="PANTHER" id="PTHR42820:SF1">
    <property type="entry name" value="SHORT-CHAIN DEHYDROGENASE_REDUCTASE FAMILY PROTEIN"/>
    <property type="match status" value="1"/>
</dbReference>